<keyword evidence="7" id="KW-1185">Reference proteome</keyword>
<dbReference type="SUPFAM" id="SSF46689">
    <property type="entry name" value="Homeodomain-like"/>
    <property type="match status" value="1"/>
</dbReference>
<dbReference type="Pfam" id="PF02518">
    <property type="entry name" value="HATPase_c"/>
    <property type="match status" value="1"/>
</dbReference>
<dbReference type="OrthoDB" id="345413at2"/>
<keyword evidence="4" id="KW-0812">Transmembrane</keyword>
<dbReference type="GO" id="GO:0003700">
    <property type="term" value="F:DNA-binding transcription factor activity"/>
    <property type="evidence" value="ECO:0007669"/>
    <property type="project" value="InterPro"/>
</dbReference>
<evidence type="ECO:0000313" key="7">
    <source>
        <dbReference type="Proteomes" id="UP000053586"/>
    </source>
</evidence>
<evidence type="ECO:0000256" key="3">
    <source>
        <dbReference type="ARBA" id="ARBA00023163"/>
    </source>
</evidence>
<keyword evidence="2" id="KW-0238">DNA-binding</keyword>
<dbReference type="PROSITE" id="PS01124">
    <property type="entry name" value="HTH_ARAC_FAMILY_2"/>
    <property type="match status" value="1"/>
</dbReference>
<comment type="caution">
    <text evidence="6">The sequence shown here is derived from an EMBL/GenBank/DDBJ whole genome shotgun (WGS) entry which is preliminary data.</text>
</comment>
<dbReference type="Pfam" id="PF12833">
    <property type="entry name" value="HTH_18"/>
    <property type="match status" value="1"/>
</dbReference>
<dbReference type="Gene3D" id="1.10.10.60">
    <property type="entry name" value="Homeodomain-like"/>
    <property type="match status" value="1"/>
</dbReference>
<dbReference type="AlphaFoldDB" id="H5T7C0"/>
<dbReference type="RefSeq" id="WP_006002187.1">
    <property type="nucleotide sequence ID" value="NZ_BAET01000002.1"/>
</dbReference>
<dbReference type="STRING" id="56804.BAE46_03560"/>
<name>H5T7C0_9ALTE</name>
<keyword evidence="4" id="KW-1133">Transmembrane helix</keyword>
<accession>H5T7C0</accession>
<dbReference type="InterPro" id="IPR036890">
    <property type="entry name" value="HATPase_C_sf"/>
</dbReference>
<dbReference type="PANTHER" id="PTHR43280:SF2">
    <property type="entry name" value="HTH-TYPE TRANSCRIPTIONAL REGULATOR EXSA"/>
    <property type="match status" value="1"/>
</dbReference>
<evidence type="ECO:0000256" key="4">
    <source>
        <dbReference type="SAM" id="Phobius"/>
    </source>
</evidence>
<evidence type="ECO:0000256" key="1">
    <source>
        <dbReference type="ARBA" id="ARBA00023015"/>
    </source>
</evidence>
<dbReference type="InterPro" id="IPR003594">
    <property type="entry name" value="HATPase_dom"/>
</dbReference>
<keyword evidence="4" id="KW-0472">Membrane</keyword>
<feature type="transmembrane region" description="Helical" evidence="4">
    <location>
        <begin position="40"/>
        <end position="65"/>
    </location>
</feature>
<dbReference type="InterPro" id="IPR018060">
    <property type="entry name" value="HTH_AraC"/>
</dbReference>
<keyword evidence="3" id="KW-0804">Transcription</keyword>
<dbReference type="SMART" id="SM00342">
    <property type="entry name" value="HTH_ARAC"/>
    <property type="match status" value="1"/>
</dbReference>
<evidence type="ECO:0000313" key="6">
    <source>
        <dbReference type="EMBL" id="GAB54197.1"/>
    </source>
</evidence>
<dbReference type="PROSITE" id="PS00041">
    <property type="entry name" value="HTH_ARAC_FAMILY_1"/>
    <property type="match status" value="1"/>
</dbReference>
<reference evidence="6 7" key="2">
    <citation type="journal article" date="2017" name="Antonie Van Leeuwenhoek">
        <title>Rhizobium rhizosphaerae sp. nov., a novel species isolated from rice rhizosphere.</title>
        <authorList>
            <person name="Zhao J.J."/>
            <person name="Zhang J."/>
            <person name="Zhang R.J."/>
            <person name="Zhang C.W."/>
            <person name="Yin H.Q."/>
            <person name="Zhang X.X."/>
        </authorList>
    </citation>
    <scope>NUCLEOTIDE SEQUENCE [LARGE SCALE GENOMIC DNA]</scope>
    <source>
        <strain evidence="6 7">ACAM 611</strain>
    </source>
</reference>
<evidence type="ECO:0000259" key="5">
    <source>
        <dbReference type="PROSITE" id="PS01124"/>
    </source>
</evidence>
<keyword evidence="1" id="KW-0805">Transcription regulation</keyword>
<gene>
    <name evidence="6" type="ORF">GPUN_0043</name>
</gene>
<dbReference type="EMBL" id="BAET01000002">
    <property type="protein sequence ID" value="GAB54197.1"/>
    <property type="molecule type" value="Genomic_DNA"/>
</dbReference>
<dbReference type="Gene3D" id="3.30.565.10">
    <property type="entry name" value="Histidine kinase-like ATPase, C-terminal domain"/>
    <property type="match status" value="1"/>
</dbReference>
<proteinExistence type="predicted"/>
<organism evidence="6 7">
    <name type="scientific">Glaciecola punicea ACAM 611</name>
    <dbReference type="NCBI Taxonomy" id="1121923"/>
    <lineage>
        <taxon>Bacteria</taxon>
        <taxon>Pseudomonadati</taxon>
        <taxon>Pseudomonadota</taxon>
        <taxon>Gammaproteobacteria</taxon>
        <taxon>Alteromonadales</taxon>
        <taxon>Alteromonadaceae</taxon>
        <taxon>Glaciecola</taxon>
    </lineage>
</organism>
<feature type="domain" description="HTH araC/xylS-type" evidence="5">
    <location>
        <begin position="372"/>
        <end position="470"/>
    </location>
</feature>
<sequence length="477" mass="52654">MRFILRNGAVSCVVGTCYISPCVARADTGVEYEVFLPQFVFFGLGTSVLMMSVTAILAFILGVFAKRLRYSFLCLDNLTAHKSCISLRSAKQCKSVCHNAPNNITPRCVLDSLIEDHSRYEVSLSHYYISESWVCLPTNIIVEQLSWLADKPVTINFSNHIDDVNNTNISVCPIWFSKAIHELLSNALKHNHNKSNLTVFINTFIEDKVFTVSVSDNGAGISDTITNALSSAANAISQCPQIVYAQLYGPINLLSMQSLLRKVGGSLKVTSARQFLTKITLKLPILDKPTATNISTKAGEIDQDEILQAPNSASSISCASTPLSQAKKNDAPTNCSSDSQISLQVEDCISTYNTYAAPSKDVGDLASSRFIKKFNRLLLDHYCEESFNKPQAANIMLMTDKTLTRRLHQHYHLGFVETLRKFRLHKATNLLLNGDSVTNVALDTGFSSPSYFAQCFKLEFGFAPSMLLKYMTVQGAS</sequence>
<dbReference type="GO" id="GO:0043565">
    <property type="term" value="F:sequence-specific DNA binding"/>
    <property type="evidence" value="ECO:0007669"/>
    <property type="project" value="InterPro"/>
</dbReference>
<dbReference type="Proteomes" id="UP000053586">
    <property type="component" value="Unassembled WGS sequence"/>
</dbReference>
<dbReference type="SUPFAM" id="SSF55874">
    <property type="entry name" value="ATPase domain of HSP90 chaperone/DNA topoisomerase II/histidine kinase"/>
    <property type="match status" value="1"/>
</dbReference>
<evidence type="ECO:0000256" key="2">
    <source>
        <dbReference type="ARBA" id="ARBA00023125"/>
    </source>
</evidence>
<reference evidence="6 7" key="1">
    <citation type="journal article" date="2012" name="J. Bacteriol.">
        <title>Genome sequence of proteorhodopsin-containing sea ice bacterium Glaciecola punicea ACAM 611T.</title>
        <authorList>
            <person name="Qin Q.-L."/>
            <person name="Xie B.-B."/>
            <person name="Shu Y.-L."/>
            <person name="Rong J.-C."/>
            <person name="Zhao D.-L."/>
            <person name="Zhang X.-Y."/>
            <person name="Chen X.-L."/>
            <person name="Zhou B.-C."/>
            <person name="Zhanga Y.-Z."/>
        </authorList>
    </citation>
    <scope>NUCLEOTIDE SEQUENCE [LARGE SCALE GENOMIC DNA]</scope>
    <source>
        <strain evidence="6 7">ACAM 611</strain>
    </source>
</reference>
<dbReference type="InterPro" id="IPR018062">
    <property type="entry name" value="HTH_AraC-typ_CS"/>
</dbReference>
<dbReference type="PANTHER" id="PTHR43280">
    <property type="entry name" value="ARAC-FAMILY TRANSCRIPTIONAL REGULATOR"/>
    <property type="match status" value="1"/>
</dbReference>
<dbReference type="InterPro" id="IPR009057">
    <property type="entry name" value="Homeodomain-like_sf"/>
</dbReference>
<protein>
    <recommendedName>
        <fullName evidence="5">HTH araC/xylS-type domain-containing protein</fullName>
    </recommendedName>
</protein>
<dbReference type="eggNOG" id="COG2207">
    <property type="taxonomic scope" value="Bacteria"/>
</dbReference>